<feature type="repeat" description="ANK" evidence="3">
    <location>
        <begin position="433"/>
        <end position="465"/>
    </location>
</feature>
<name>A0AAV2SYF0_CALDB</name>
<dbReference type="PROSITE" id="PS50297">
    <property type="entry name" value="ANK_REP_REGION"/>
    <property type="match status" value="2"/>
</dbReference>
<dbReference type="Pfam" id="PF12796">
    <property type="entry name" value="Ank_2"/>
    <property type="match status" value="1"/>
</dbReference>
<evidence type="ECO:0000313" key="6">
    <source>
        <dbReference type="Proteomes" id="UP001497525"/>
    </source>
</evidence>
<evidence type="ECO:0000256" key="2">
    <source>
        <dbReference type="ARBA" id="ARBA00023043"/>
    </source>
</evidence>
<dbReference type="PANTHER" id="PTHR24198">
    <property type="entry name" value="ANKYRIN REPEAT AND PROTEIN KINASE DOMAIN-CONTAINING PROTEIN"/>
    <property type="match status" value="1"/>
</dbReference>
<dbReference type="SUPFAM" id="SSF48403">
    <property type="entry name" value="Ankyrin repeat"/>
    <property type="match status" value="1"/>
</dbReference>
<proteinExistence type="predicted"/>
<evidence type="ECO:0000256" key="1">
    <source>
        <dbReference type="ARBA" id="ARBA00022737"/>
    </source>
</evidence>
<dbReference type="PRINTS" id="PR01415">
    <property type="entry name" value="ANKYRIN"/>
</dbReference>
<feature type="region of interest" description="Disordered" evidence="4">
    <location>
        <begin position="523"/>
        <end position="546"/>
    </location>
</feature>
<keyword evidence="1" id="KW-0677">Repeat</keyword>
<evidence type="ECO:0000313" key="5">
    <source>
        <dbReference type="EMBL" id="CAL5129980.1"/>
    </source>
</evidence>
<dbReference type="AlphaFoldDB" id="A0AAV2SYF0"/>
<accession>A0AAV2SYF0</accession>
<comment type="caution">
    <text evidence="5">The sequence shown here is derived from an EMBL/GenBank/DDBJ whole genome shotgun (WGS) entry which is preliminary data.</text>
</comment>
<dbReference type="Gene3D" id="1.25.40.20">
    <property type="entry name" value="Ankyrin repeat-containing domain"/>
    <property type="match status" value="1"/>
</dbReference>
<organism evidence="5 6">
    <name type="scientific">Calicophoron daubneyi</name>
    <name type="common">Rumen fluke</name>
    <name type="synonym">Paramphistomum daubneyi</name>
    <dbReference type="NCBI Taxonomy" id="300641"/>
    <lineage>
        <taxon>Eukaryota</taxon>
        <taxon>Metazoa</taxon>
        <taxon>Spiralia</taxon>
        <taxon>Lophotrochozoa</taxon>
        <taxon>Platyhelminthes</taxon>
        <taxon>Trematoda</taxon>
        <taxon>Digenea</taxon>
        <taxon>Plagiorchiida</taxon>
        <taxon>Pronocephalata</taxon>
        <taxon>Paramphistomoidea</taxon>
        <taxon>Paramphistomidae</taxon>
        <taxon>Calicophoron</taxon>
    </lineage>
</organism>
<protein>
    <submittedName>
        <fullName evidence="5">Uncharacterized protein</fullName>
    </submittedName>
</protein>
<reference evidence="5" key="1">
    <citation type="submission" date="2024-06" db="EMBL/GenBank/DDBJ databases">
        <authorList>
            <person name="Liu X."/>
            <person name="Lenzi L."/>
            <person name="Haldenby T S."/>
            <person name="Uol C."/>
        </authorList>
    </citation>
    <scope>NUCLEOTIDE SEQUENCE</scope>
</reference>
<feature type="compositionally biased region" description="Basic and acidic residues" evidence="4">
    <location>
        <begin position="523"/>
        <end position="533"/>
    </location>
</feature>
<evidence type="ECO:0000256" key="3">
    <source>
        <dbReference type="PROSITE-ProRule" id="PRU00023"/>
    </source>
</evidence>
<gene>
    <name evidence="5" type="ORF">CDAUBV1_LOCUS1430</name>
</gene>
<feature type="compositionally biased region" description="Polar residues" evidence="4">
    <location>
        <begin position="535"/>
        <end position="546"/>
    </location>
</feature>
<sequence length="546" mass="61360">MHSYTRDVNELVDSSLKLINQNLENPLSGLDLEKCYSEHWLLEGVVENFLKPGASKIRLPKLKSDNKLVSGDNENVSDLSDEFHLQLFAALYRHVVPTYITRIAQESSKYMQIILEWASIPYNYVAFADFCLNPTNKPGISEKLMFARRFIATHISQGLCDTLDSDDSETNREVLARNIFQSVTPEYTESSFKSAVDWERPATHTHKQFMSPSRSLQYTLLNYFESVWTTDQSNFRKLLCAPVAEFITKKRLNILDPWDFSESAEQALSEPGNLALKYFLALRAFCLLYSCHVVLDMFRSSADATNGVYSQFLSRQNDPYSERAPSFVARAFCSVSTGFLLVLQYLLKTGKIRPNTCVDPDGRSLLIAAVSAGKTDIVRCLLTEVSPPINVNAHSASGNTALHIAVCQNNRELARILIETGGASVDVTNSNSNDATPLHMAAVFGYPEMVELLIQHSADPDSRTTSDNLTAIQLAEQQHHDDLTDRMSQLTGKERHISSASVLLTKQAAFERLRMNFERSEKLRPKSAKDRGNRMNITNTAKLHKP</sequence>
<dbReference type="EMBL" id="CAXLJL010000057">
    <property type="protein sequence ID" value="CAL5129980.1"/>
    <property type="molecule type" value="Genomic_DNA"/>
</dbReference>
<dbReference type="Proteomes" id="UP001497525">
    <property type="component" value="Unassembled WGS sequence"/>
</dbReference>
<keyword evidence="2 3" id="KW-0040">ANK repeat</keyword>
<dbReference type="InterPro" id="IPR002110">
    <property type="entry name" value="Ankyrin_rpt"/>
</dbReference>
<feature type="repeat" description="ANK" evidence="3">
    <location>
        <begin position="397"/>
        <end position="421"/>
    </location>
</feature>
<dbReference type="PANTHER" id="PTHR24198:SF165">
    <property type="entry name" value="ANKYRIN REPEAT-CONTAINING PROTEIN-RELATED"/>
    <property type="match status" value="1"/>
</dbReference>
<dbReference type="InterPro" id="IPR036770">
    <property type="entry name" value="Ankyrin_rpt-contain_sf"/>
</dbReference>
<dbReference type="PROSITE" id="PS50088">
    <property type="entry name" value="ANK_REPEAT"/>
    <property type="match status" value="2"/>
</dbReference>
<dbReference type="SMART" id="SM00248">
    <property type="entry name" value="ANK"/>
    <property type="match status" value="3"/>
</dbReference>
<evidence type="ECO:0000256" key="4">
    <source>
        <dbReference type="SAM" id="MobiDB-lite"/>
    </source>
</evidence>
<dbReference type="Pfam" id="PF00023">
    <property type="entry name" value="Ank"/>
    <property type="match status" value="1"/>
</dbReference>